<dbReference type="EMBL" id="JAJNUY010000014">
    <property type="protein sequence ID" value="MCD5563429.1"/>
    <property type="molecule type" value="Genomic_DNA"/>
</dbReference>
<dbReference type="SUPFAM" id="SSF55729">
    <property type="entry name" value="Acyl-CoA N-acyltransferases (Nat)"/>
    <property type="match status" value="1"/>
</dbReference>
<name>A0A1L3JUI1_LACDL</name>
<dbReference type="RefSeq" id="WP_002879747.1">
    <property type="nucleotide sequence ID" value="NZ_BJLO01000008.1"/>
</dbReference>
<dbReference type="PANTHER" id="PTHR43617:SF20">
    <property type="entry name" value="N-ALPHA-ACETYLTRANSFERASE RIMI"/>
    <property type="match status" value="1"/>
</dbReference>
<dbReference type="Pfam" id="PF00583">
    <property type="entry name" value="Acetyltransf_1"/>
    <property type="match status" value="1"/>
</dbReference>
<proteinExistence type="predicted"/>
<sequence length="172" mass="19630">MTEETLVRKAESRYLEDIVDIIKDAKALLKAQNSSQWQEGYPNRASIEEDLDNRQGWVLLKDGQVAAYMAATDFDPNYEVPIWAGSSPYWALHRFAIKKDFRGQGLSQLLLKKVIAFGQENGIKSFRLDTGKQNQAVQHLADKLGFVYRGIITVTSDSVDPERWAYELLFDK</sequence>
<protein>
    <submittedName>
        <fullName evidence="2">GNAT family N-acetyltransferase</fullName>
    </submittedName>
</protein>
<dbReference type="EMBL" id="CP031023">
    <property type="protein sequence ID" value="AZA15585.1"/>
    <property type="molecule type" value="Genomic_DNA"/>
</dbReference>
<dbReference type="CDD" id="cd04301">
    <property type="entry name" value="NAT_SF"/>
    <property type="match status" value="1"/>
</dbReference>
<evidence type="ECO:0000313" key="3">
    <source>
        <dbReference type="EMBL" id="MCD5563429.1"/>
    </source>
</evidence>
<dbReference type="GO" id="GO:0016747">
    <property type="term" value="F:acyltransferase activity, transferring groups other than amino-acyl groups"/>
    <property type="evidence" value="ECO:0007669"/>
    <property type="project" value="InterPro"/>
</dbReference>
<dbReference type="InterPro" id="IPR000182">
    <property type="entry name" value="GNAT_dom"/>
</dbReference>
<dbReference type="InterPro" id="IPR050276">
    <property type="entry name" value="MshD_Acetyltransferase"/>
</dbReference>
<dbReference type="Proteomes" id="UP001200334">
    <property type="component" value="Unassembled WGS sequence"/>
</dbReference>
<organism evidence="2">
    <name type="scientific">Lactobacillus delbrueckii subsp. lactis</name>
    <dbReference type="NCBI Taxonomy" id="29397"/>
    <lineage>
        <taxon>Bacteria</taxon>
        <taxon>Bacillati</taxon>
        <taxon>Bacillota</taxon>
        <taxon>Bacilli</taxon>
        <taxon>Lactobacillales</taxon>
        <taxon>Lactobacillaceae</taxon>
        <taxon>Lactobacillus</taxon>
    </lineage>
</organism>
<keyword evidence="2" id="KW-0808">Transferase</keyword>
<feature type="domain" description="N-acetyltransferase" evidence="1">
    <location>
        <begin position="5"/>
        <end position="172"/>
    </location>
</feature>
<dbReference type="PANTHER" id="PTHR43617">
    <property type="entry name" value="L-AMINO ACID N-ACETYLTRANSFERASE"/>
    <property type="match status" value="1"/>
</dbReference>
<dbReference type="AlphaFoldDB" id="A0A1L3JUI1"/>
<gene>
    <name evidence="2" type="ORF">DQL93_02510</name>
    <name evidence="3" type="ORF">LOB85_04605</name>
</gene>
<evidence type="ECO:0000259" key="1">
    <source>
        <dbReference type="PROSITE" id="PS51186"/>
    </source>
</evidence>
<evidence type="ECO:0000313" key="2">
    <source>
        <dbReference type="EMBL" id="AZA15585.1"/>
    </source>
</evidence>
<accession>A0A1L3JUI1</accession>
<dbReference type="Gene3D" id="3.40.630.30">
    <property type="match status" value="1"/>
</dbReference>
<dbReference type="GeneID" id="69669494"/>
<reference evidence="2" key="1">
    <citation type="submission" date="2018-07" db="EMBL/GenBank/DDBJ databases">
        <authorList>
            <person name="Somerville V."/>
        </authorList>
    </citation>
    <scope>NUCLEOTIDE SEQUENCE</scope>
    <source>
        <strain evidence="2">NWC_2_2</strain>
    </source>
</reference>
<dbReference type="OrthoDB" id="9796381at2"/>
<evidence type="ECO:0000313" key="4">
    <source>
        <dbReference type="Proteomes" id="UP001200334"/>
    </source>
</evidence>
<dbReference type="InterPro" id="IPR016181">
    <property type="entry name" value="Acyl_CoA_acyltransferase"/>
</dbReference>
<dbReference type="PROSITE" id="PS51186">
    <property type="entry name" value="GNAT"/>
    <property type="match status" value="1"/>
</dbReference>
<reference evidence="3 4" key="2">
    <citation type="submission" date="2021-12" db="EMBL/GenBank/DDBJ databases">
        <title>Antimicrobial susceptibility of Lactobacillus delbrueckii subsp. lactis obtained from milk products and other habitats.</title>
        <authorList>
            <person name="Shani N."/>
        </authorList>
    </citation>
    <scope>NUCLEOTIDE SEQUENCE [LARGE SCALE GENOMIC DNA]</scope>
    <source>
        <strain evidence="3 4">FAM 21755</strain>
    </source>
</reference>